<keyword evidence="1" id="KW-0732">Signal</keyword>
<evidence type="ECO:0000256" key="1">
    <source>
        <dbReference type="SAM" id="SignalP"/>
    </source>
</evidence>
<feature type="signal peptide" evidence="1">
    <location>
        <begin position="1"/>
        <end position="22"/>
    </location>
</feature>
<proteinExistence type="predicted"/>
<feature type="chain" id="PRO_5045295460" evidence="1">
    <location>
        <begin position="23"/>
        <end position="55"/>
    </location>
</feature>
<gene>
    <name evidence="2" type="ORF">ABT211_35350</name>
</gene>
<protein>
    <submittedName>
        <fullName evidence="2">Uncharacterized protein</fullName>
    </submittedName>
</protein>
<dbReference type="Proteomes" id="UP001490365">
    <property type="component" value="Unassembled WGS sequence"/>
</dbReference>
<organism evidence="2 3">
    <name type="scientific">Streptomyces sp. 900105755</name>
    <dbReference type="NCBI Taxonomy" id="3154389"/>
    <lineage>
        <taxon>Bacteria</taxon>
        <taxon>Bacillati</taxon>
        <taxon>Actinomycetota</taxon>
        <taxon>Actinomycetes</taxon>
        <taxon>Kitasatosporales</taxon>
        <taxon>Streptomycetaceae</taxon>
        <taxon>Streptomyces</taxon>
    </lineage>
</organism>
<keyword evidence="3" id="KW-1185">Reference proteome</keyword>
<dbReference type="RefSeq" id="WP_351960827.1">
    <property type="nucleotide sequence ID" value="NZ_JBEOZM010000022.1"/>
</dbReference>
<name>A0ABV1TRA7_9ACTN</name>
<comment type="caution">
    <text evidence="2">The sequence shown here is derived from an EMBL/GenBank/DDBJ whole genome shotgun (WGS) entry which is preliminary data.</text>
</comment>
<evidence type="ECO:0000313" key="3">
    <source>
        <dbReference type="Proteomes" id="UP001490365"/>
    </source>
</evidence>
<accession>A0ABV1TRA7</accession>
<dbReference type="EMBL" id="JBEOZM010000022">
    <property type="protein sequence ID" value="MER6272510.1"/>
    <property type="molecule type" value="Genomic_DNA"/>
</dbReference>
<evidence type="ECO:0000313" key="2">
    <source>
        <dbReference type="EMBL" id="MER6272510.1"/>
    </source>
</evidence>
<reference evidence="2 3" key="1">
    <citation type="submission" date="2024-06" db="EMBL/GenBank/DDBJ databases">
        <title>The Natural Products Discovery Center: Release of the First 8490 Sequenced Strains for Exploring Actinobacteria Biosynthetic Diversity.</title>
        <authorList>
            <person name="Kalkreuter E."/>
            <person name="Kautsar S.A."/>
            <person name="Yang D."/>
            <person name="Bader C.D."/>
            <person name="Teijaro C.N."/>
            <person name="Fluegel L."/>
            <person name="Davis C.M."/>
            <person name="Simpson J.R."/>
            <person name="Lauterbach L."/>
            <person name="Steele A.D."/>
            <person name="Gui C."/>
            <person name="Meng S."/>
            <person name="Li G."/>
            <person name="Viehrig K."/>
            <person name="Ye F."/>
            <person name="Su P."/>
            <person name="Kiefer A.F."/>
            <person name="Nichols A."/>
            <person name="Cepeda A.J."/>
            <person name="Yan W."/>
            <person name="Fan B."/>
            <person name="Jiang Y."/>
            <person name="Adhikari A."/>
            <person name="Zheng C.-J."/>
            <person name="Schuster L."/>
            <person name="Cowan T.M."/>
            <person name="Smanski M.J."/>
            <person name="Chevrette M.G."/>
            <person name="De Carvalho L.P.S."/>
            <person name="Shen B."/>
        </authorList>
    </citation>
    <scope>NUCLEOTIDE SEQUENCE [LARGE SCALE GENOMIC DNA]</scope>
    <source>
        <strain evidence="2 3">NPDC001694</strain>
    </source>
</reference>
<sequence>MIASTTHSAGAALRLATLPALATLPTHAATAYADALGLATSAPLLPMPSCTVSSI</sequence>